<dbReference type="Pfam" id="PF13644">
    <property type="entry name" value="DKNYY"/>
    <property type="match status" value="3"/>
</dbReference>
<evidence type="ECO:0000313" key="1">
    <source>
        <dbReference type="EMBL" id="MFA3799897.1"/>
    </source>
</evidence>
<dbReference type="RefSeq" id="WP_372583094.1">
    <property type="nucleotide sequence ID" value="NZ_JBGORW010000007.1"/>
</dbReference>
<protein>
    <submittedName>
        <fullName evidence="1">DKNYY domain-containing protein</fullName>
    </submittedName>
</protein>
<keyword evidence="2" id="KW-1185">Reference proteome</keyword>
<dbReference type="Proteomes" id="UP001571581">
    <property type="component" value="Unassembled WGS sequence"/>
</dbReference>
<name>A0ABV4S7M5_9FUSO</name>
<dbReference type="InterPro" id="IPR027375">
    <property type="entry name" value="DKNYY"/>
</dbReference>
<evidence type="ECO:0000313" key="2">
    <source>
        <dbReference type="Proteomes" id="UP001571581"/>
    </source>
</evidence>
<dbReference type="EMBL" id="JBGORW010000007">
    <property type="protein sequence ID" value="MFA3799897.1"/>
    <property type="molecule type" value="Genomic_DNA"/>
</dbReference>
<comment type="caution">
    <text evidence="1">The sequence shown here is derived from an EMBL/GenBank/DDBJ whole genome shotgun (WGS) entry which is preliminary data.</text>
</comment>
<reference evidence="1 2" key="1">
    <citation type="submission" date="2024-07" db="EMBL/GenBank/DDBJ databases">
        <authorList>
            <person name="Li X.-J."/>
            <person name="Wang X."/>
        </authorList>
    </citation>
    <scope>NUCLEOTIDE SEQUENCE [LARGE SCALE GENOMIC DNA]</scope>
    <source>
        <strain evidence="1 2">DSM 23441</strain>
    </source>
</reference>
<proteinExistence type="predicted"/>
<sequence length="629" mass="75245">MNIKGHLLKILLLFVLVGSIVNADIRVIPIYKINGNSVYYRTENGLEKLLNADAKTFEILGYHIAKDKNYVYYWDEKLNKIDPKTFEVVEGYYITMFKDKNGIYTFGKNYDKLKIINFKENEIDIDFNDFKVISREDPTIYKNKNDIYFQKGGKILQIKNVDAKTFEKINGRSYLDNKYYRDKNNVYYFSEDKMLKMENADRNSVNELSENILRDKNNVYFENQQIKGLDINSIKVIYENRISEPENLIKDKNGIYYIDENKKTLIKFRNDEIDIESFGIANEMLDDYFKDKNNVYYLENYKLHKLEDLDIETYQNISMTRYKKDKNNLYFKWKKVKNVNPDDVEIIENDFIKIKDTLYEIFNFEEKEVEIAPLTVDINTFEHIDNRYYKDKTNIYYNKNGKLKKIEDVNFKSFAILEENSYFGKDKNNIYYKGDILEKIDRNSFKVLNESYDNSIIKDKNGIYILTKESSIKTIKINKNIKNIDFNSFEEITNYPYVFKDKNAVYTLNADDDKIATVFNFRGIDYKINELSDANPKKFDMMELNYFKDDKNIFYFSDKEKMIKKIKNADIKSFEIMNDDYAKDKNNTYYKGKIFKEANVKTLDKHYNENENNNGYKIKDKKKVYKTKK</sequence>
<gene>
    <name evidence="1" type="ORF">ACEG17_06830</name>
</gene>
<accession>A0ABV4S7M5</accession>
<organism evidence="1 2">
    <name type="scientific">Leptotrichia hongkongensis</name>
    <dbReference type="NCBI Taxonomy" id="554406"/>
    <lineage>
        <taxon>Bacteria</taxon>
        <taxon>Fusobacteriati</taxon>
        <taxon>Fusobacteriota</taxon>
        <taxon>Fusobacteriia</taxon>
        <taxon>Fusobacteriales</taxon>
        <taxon>Leptotrichiaceae</taxon>
        <taxon>Leptotrichia</taxon>
    </lineage>
</organism>